<evidence type="ECO:0000256" key="4">
    <source>
        <dbReference type="ARBA" id="ARBA00022759"/>
    </source>
</evidence>
<protein>
    <submittedName>
        <fullName evidence="12">S1/P1 nuclease</fullName>
    </submittedName>
</protein>
<dbReference type="SUPFAM" id="SSF48537">
    <property type="entry name" value="Phospholipase C/P1 nuclease"/>
    <property type="match status" value="1"/>
</dbReference>
<dbReference type="EMBL" id="JBDIVE010000005">
    <property type="protein sequence ID" value="MEN3069107.1"/>
    <property type="molecule type" value="Genomic_DNA"/>
</dbReference>
<dbReference type="InterPro" id="IPR003154">
    <property type="entry name" value="S1/P1nuclease"/>
</dbReference>
<dbReference type="CDD" id="cd11010">
    <property type="entry name" value="S1-P1_nuclease"/>
    <property type="match status" value="1"/>
</dbReference>
<keyword evidence="4" id="KW-0255">Endonuclease</keyword>
<keyword evidence="6" id="KW-1015">Disulfide bond</keyword>
<dbReference type="InterPro" id="IPR036907">
    <property type="entry name" value="5'-Nucleotdase_C_sf"/>
</dbReference>
<evidence type="ECO:0000259" key="11">
    <source>
        <dbReference type="Pfam" id="PF02872"/>
    </source>
</evidence>
<keyword evidence="7" id="KW-0325">Glycoprotein</keyword>
<evidence type="ECO:0000259" key="10">
    <source>
        <dbReference type="Pfam" id="PF00149"/>
    </source>
</evidence>
<sequence length="925" mass="100148">MKNRCIRIASLLLLSALSPLAQAWHAPGHHTIGAIADRMLEGTYAGKMVRQTLGDLSLEQVSVWADCVKTVTSADGVNFSFKPNSQRPECAPFASPAEQARMIAYVKANWTQCGTAHGNEWCHSQYHYSDVSPLREQYDVRYAGAKPYDVVQAVRVMIGVLQGQSAPAPFQIADKREALMLLSHFVGDLHQPLHVESIYLDADGKPVDPDKQGFDPKTSSEGGNNTLIKDQRLHAFWDAVPSAYEVSGSAFADTLSRARLVAKSPGNPLDWSTQWASEVVQSAKAAYSPLRFGPRTEDKYGNPNWQIVAGFDDAYKTRAERYKQAELALAGARLAQALQAVWPEPTVAKTSSPRGKIPLRLIAFNDFHGNLEPAELNLPWSDPLEPQAQRQRIPAGGLPALSGLVKSLRKDAPNSLLLSSGDLFGASPLISTLFRHESTITLMNELGVDVGILGNHEFDAGLEELKRLEKGGCATNPPGAVTQSCAMQKFAGMRFPLLGANVLKAGSKKPIFAPYAIRRVGGVPVGFIGVVTRETPSIVIPTSVQGLEFAEEAETINRTAKLLQKRGVHAIVAMIHEGGEIGSADQPADWNDSSCPQARGAVFDIVKKIGPAVDLILTAHTHQGYRCLIDGRMVMQATSYGRGLSVVDLQLDRKSGRIDRAHLISANLPVLNERSNRLQRLQMARLLPPAYSAAVLDNQSDSQVAKEIAAYAAQVAGTTQRPIGRIAGPFVRSSPTRTDSTAGRLIADAMLAATRDPAKGGAELAMMNEGGVRSDLLCAAPPCTVNFGQVFSMQPFGNDLVVLKLSGSQLIALLEQQQTPNLVSPRFLQPSQGFSYVWHADAAYGQRVSDARLNGQPIEPSRDYRVVTNNFLAAGGDGFTIFREGRQPQTIGQDLDALLSYMLPSLKDDSQILQPEPQARATRSP</sequence>
<evidence type="ECO:0000256" key="8">
    <source>
        <dbReference type="SAM" id="MobiDB-lite"/>
    </source>
</evidence>
<evidence type="ECO:0000313" key="13">
    <source>
        <dbReference type="Proteomes" id="UP001410394"/>
    </source>
</evidence>
<organism evidence="12 13">
    <name type="scientific">Uliginosibacterium sediminicola</name>
    <dbReference type="NCBI Taxonomy" id="2024550"/>
    <lineage>
        <taxon>Bacteria</taxon>
        <taxon>Pseudomonadati</taxon>
        <taxon>Pseudomonadota</taxon>
        <taxon>Betaproteobacteria</taxon>
        <taxon>Rhodocyclales</taxon>
        <taxon>Zoogloeaceae</taxon>
        <taxon>Uliginosibacterium</taxon>
    </lineage>
</organism>
<evidence type="ECO:0000256" key="3">
    <source>
        <dbReference type="ARBA" id="ARBA00022729"/>
    </source>
</evidence>
<dbReference type="PANTHER" id="PTHR11575">
    <property type="entry name" value="5'-NUCLEOTIDASE-RELATED"/>
    <property type="match status" value="1"/>
</dbReference>
<dbReference type="Pfam" id="PF00149">
    <property type="entry name" value="Metallophos"/>
    <property type="match status" value="1"/>
</dbReference>
<keyword evidence="13" id="KW-1185">Reference proteome</keyword>
<evidence type="ECO:0000256" key="6">
    <source>
        <dbReference type="ARBA" id="ARBA00023157"/>
    </source>
</evidence>
<feature type="domain" description="5'-Nucleotidase C-terminal" evidence="11">
    <location>
        <begin position="723"/>
        <end position="883"/>
    </location>
</feature>
<dbReference type="Gene3D" id="3.90.780.10">
    <property type="entry name" value="5'-Nucleotidase, C-terminal domain"/>
    <property type="match status" value="1"/>
</dbReference>
<dbReference type="InterPro" id="IPR006179">
    <property type="entry name" value="5_nucleotidase/apyrase"/>
</dbReference>
<feature type="domain" description="Calcineurin-like phosphoesterase" evidence="10">
    <location>
        <begin position="360"/>
        <end position="623"/>
    </location>
</feature>
<evidence type="ECO:0000256" key="7">
    <source>
        <dbReference type="ARBA" id="ARBA00023180"/>
    </source>
</evidence>
<name>A0ABU9YZG3_9RHOO</name>
<dbReference type="Pfam" id="PF02872">
    <property type="entry name" value="5_nucleotid_C"/>
    <property type="match status" value="1"/>
</dbReference>
<feature type="chain" id="PRO_5046042267" evidence="9">
    <location>
        <begin position="24"/>
        <end position="925"/>
    </location>
</feature>
<evidence type="ECO:0000256" key="2">
    <source>
        <dbReference type="ARBA" id="ARBA00022723"/>
    </source>
</evidence>
<keyword evidence="1" id="KW-0540">Nuclease</keyword>
<evidence type="ECO:0000313" key="12">
    <source>
        <dbReference type="EMBL" id="MEN3069107.1"/>
    </source>
</evidence>
<dbReference type="InterPro" id="IPR008334">
    <property type="entry name" value="5'-Nucleotdase_C"/>
</dbReference>
<proteinExistence type="predicted"/>
<accession>A0ABU9YZG3</accession>
<keyword evidence="3 9" id="KW-0732">Signal</keyword>
<gene>
    <name evidence="12" type="ORF">ABDB84_11505</name>
</gene>
<dbReference type="SUPFAM" id="SSF56300">
    <property type="entry name" value="Metallo-dependent phosphatases"/>
    <property type="match status" value="1"/>
</dbReference>
<dbReference type="PRINTS" id="PR01607">
    <property type="entry name" value="APYRASEFAMLY"/>
</dbReference>
<dbReference type="Gene3D" id="3.60.21.10">
    <property type="match status" value="1"/>
</dbReference>
<dbReference type="RefSeq" id="WP_345919874.1">
    <property type="nucleotide sequence ID" value="NZ_JBDIVE010000005.1"/>
</dbReference>
<dbReference type="Gene3D" id="1.10.575.10">
    <property type="entry name" value="P1 Nuclease"/>
    <property type="match status" value="1"/>
</dbReference>
<keyword evidence="5" id="KW-0378">Hydrolase</keyword>
<dbReference type="InterPro" id="IPR004843">
    <property type="entry name" value="Calcineurin-like_PHP"/>
</dbReference>
<dbReference type="Pfam" id="PF02265">
    <property type="entry name" value="S1-P1_nuclease"/>
    <property type="match status" value="1"/>
</dbReference>
<dbReference type="PANTHER" id="PTHR11575:SF24">
    <property type="entry name" value="5'-NUCLEOTIDASE"/>
    <property type="match status" value="1"/>
</dbReference>
<feature type="signal peptide" evidence="9">
    <location>
        <begin position="1"/>
        <end position="23"/>
    </location>
</feature>
<comment type="caution">
    <text evidence="12">The sequence shown here is derived from an EMBL/GenBank/DDBJ whole genome shotgun (WGS) entry which is preliminary data.</text>
</comment>
<dbReference type="InterPro" id="IPR008947">
    <property type="entry name" value="PLipase_C/P1_nuclease_dom_sf"/>
</dbReference>
<feature type="region of interest" description="Disordered" evidence="8">
    <location>
        <begin position="206"/>
        <end position="225"/>
    </location>
</feature>
<dbReference type="Proteomes" id="UP001410394">
    <property type="component" value="Unassembled WGS sequence"/>
</dbReference>
<keyword evidence="2" id="KW-0479">Metal-binding</keyword>
<reference evidence="12 13" key="1">
    <citation type="journal article" date="2018" name="Int. J. Syst. Evol. Microbiol.">
        <title>Uliginosibacterium sediminicola sp. nov., isolated from freshwater sediment.</title>
        <authorList>
            <person name="Hwang W.M."/>
            <person name="Kim S.M."/>
            <person name="Kang K."/>
            <person name="Ahn T.Y."/>
        </authorList>
    </citation>
    <scope>NUCLEOTIDE SEQUENCE [LARGE SCALE GENOMIC DNA]</scope>
    <source>
        <strain evidence="12 13">M1-21</strain>
    </source>
</reference>
<dbReference type="InterPro" id="IPR029052">
    <property type="entry name" value="Metallo-depent_PP-like"/>
</dbReference>
<dbReference type="SUPFAM" id="SSF55816">
    <property type="entry name" value="5'-nucleotidase (syn. UDP-sugar hydrolase), C-terminal domain"/>
    <property type="match status" value="1"/>
</dbReference>
<evidence type="ECO:0000256" key="9">
    <source>
        <dbReference type="SAM" id="SignalP"/>
    </source>
</evidence>
<evidence type="ECO:0000256" key="1">
    <source>
        <dbReference type="ARBA" id="ARBA00022722"/>
    </source>
</evidence>
<evidence type="ECO:0000256" key="5">
    <source>
        <dbReference type="ARBA" id="ARBA00022801"/>
    </source>
</evidence>